<dbReference type="AlphaFoldDB" id="A0A9P1J1W5"/>
<dbReference type="Proteomes" id="UP001152747">
    <property type="component" value="Unassembled WGS sequence"/>
</dbReference>
<evidence type="ECO:0000313" key="3">
    <source>
        <dbReference type="Proteomes" id="UP001152747"/>
    </source>
</evidence>
<organism evidence="2 3">
    <name type="scientific">Caenorhabditis angaria</name>
    <dbReference type="NCBI Taxonomy" id="860376"/>
    <lineage>
        <taxon>Eukaryota</taxon>
        <taxon>Metazoa</taxon>
        <taxon>Ecdysozoa</taxon>
        <taxon>Nematoda</taxon>
        <taxon>Chromadorea</taxon>
        <taxon>Rhabditida</taxon>
        <taxon>Rhabditina</taxon>
        <taxon>Rhabditomorpha</taxon>
        <taxon>Rhabditoidea</taxon>
        <taxon>Rhabditidae</taxon>
        <taxon>Peloderinae</taxon>
        <taxon>Caenorhabditis</taxon>
    </lineage>
</organism>
<gene>
    <name evidence="2" type="ORF">CAMP_LOCUS17772</name>
</gene>
<protein>
    <submittedName>
        <fullName evidence="2">Uncharacterized protein</fullName>
    </submittedName>
</protein>
<name>A0A9P1J1W5_9PELO</name>
<dbReference type="OrthoDB" id="5876867at2759"/>
<comment type="caution">
    <text evidence="2">The sequence shown here is derived from an EMBL/GenBank/DDBJ whole genome shotgun (WGS) entry which is preliminary data.</text>
</comment>
<proteinExistence type="predicted"/>
<sequence length="136" mass="14853">MAQYDDISILGEVLERSTGQPEGSGVEETTIEAVSSTEVPSTTTTEEVTEPPTTTEVTETTTEVTSTATEESTTEAPTTTEAVTTTTTEILLVPETSAPEEDIDEDSFLGFKKPDLATIYRRLFPFQHTPQRDFKL</sequence>
<keyword evidence="3" id="KW-1185">Reference proteome</keyword>
<reference evidence="2" key="1">
    <citation type="submission" date="2022-11" db="EMBL/GenBank/DDBJ databases">
        <authorList>
            <person name="Kikuchi T."/>
        </authorList>
    </citation>
    <scope>NUCLEOTIDE SEQUENCE</scope>
    <source>
        <strain evidence="2">PS1010</strain>
    </source>
</reference>
<feature type="compositionally biased region" description="Low complexity" evidence="1">
    <location>
        <begin position="32"/>
        <end position="87"/>
    </location>
</feature>
<evidence type="ECO:0000313" key="2">
    <source>
        <dbReference type="EMBL" id="CAI5455135.1"/>
    </source>
</evidence>
<dbReference type="EMBL" id="CANHGI010000006">
    <property type="protein sequence ID" value="CAI5455135.1"/>
    <property type="molecule type" value="Genomic_DNA"/>
</dbReference>
<accession>A0A9P1J1W5</accession>
<feature type="region of interest" description="Disordered" evidence="1">
    <location>
        <begin position="1"/>
        <end position="87"/>
    </location>
</feature>
<evidence type="ECO:0000256" key="1">
    <source>
        <dbReference type="SAM" id="MobiDB-lite"/>
    </source>
</evidence>